<sequence length="354" mass="38767" precursor="true">MRPAVHKLIAVILGVGGCLLAAGSSPGPASGRGGASGISADEYKAITAALRRFDLQLGPSEQAAIRELDSRLRKLPENESPRYLAVMRRYHDWLASLPDAVRQKVLDAPPSGRMAVVKQTVARYPVPSDETPYWLRLSEMGGGSPSELAAVVRVWGELTPEQRREVDRLPLVAAKRERIFKFGRAMKLAREIRPPDFRPEEWIPKAEARVDELRWIEGELQAPITRAEAKAEAASKTKGEAKAKLRPAVLERLALNLYFLSHPAAPVMADRLDAFFRTLPSWVQTGFDAYSADEARRKLTEIYRLVYPHPSEFRPATPARISPSPGKTDSSSSAPRPSPVGPKAAPAGSGASPF</sequence>
<reference evidence="3 4" key="1">
    <citation type="submission" date="2019-08" db="EMBL/GenBank/DDBJ databases">
        <title>Deep-cultivation of Planctomycetes and their phenomic and genomic characterization uncovers novel biology.</title>
        <authorList>
            <person name="Wiegand S."/>
            <person name="Jogler M."/>
            <person name="Boedeker C."/>
            <person name="Pinto D."/>
            <person name="Vollmers J."/>
            <person name="Rivas-Marin E."/>
            <person name="Kohn T."/>
            <person name="Peeters S.H."/>
            <person name="Heuer A."/>
            <person name="Rast P."/>
            <person name="Oberbeckmann S."/>
            <person name="Bunk B."/>
            <person name="Jeske O."/>
            <person name="Meyerdierks A."/>
            <person name="Storesund J.E."/>
            <person name="Kallscheuer N."/>
            <person name="Luecker S."/>
            <person name="Lage O.M."/>
            <person name="Pohl T."/>
            <person name="Merkel B.J."/>
            <person name="Hornburger P."/>
            <person name="Mueller R.-W."/>
            <person name="Bruemmer F."/>
            <person name="Labrenz M."/>
            <person name="Spormann A.M."/>
            <person name="Op den Camp H."/>
            <person name="Overmann J."/>
            <person name="Amann R."/>
            <person name="Jetten M.S.M."/>
            <person name="Mascher T."/>
            <person name="Medema M.H."/>
            <person name="Devos D.P."/>
            <person name="Kaster A.-K."/>
            <person name="Ovreas L."/>
            <person name="Rohde M."/>
            <person name="Galperin M.Y."/>
            <person name="Jogler C."/>
        </authorList>
    </citation>
    <scope>NUCLEOTIDE SEQUENCE [LARGE SCALE GENOMIC DNA]</scope>
    <source>
        <strain evidence="3 4">OJF2</strain>
    </source>
</reference>
<feature type="signal peptide" evidence="2">
    <location>
        <begin position="1"/>
        <end position="21"/>
    </location>
</feature>
<name>A0A5B9VZA4_9BACT</name>
<feature type="region of interest" description="Disordered" evidence="1">
    <location>
        <begin position="312"/>
        <end position="354"/>
    </location>
</feature>
<dbReference type="OrthoDB" id="275577at2"/>
<evidence type="ECO:0000256" key="2">
    <source>
        <dbReference type="SAM" id="SignalP"/>
    </source>
</evidence>
<dbReference type="RefSeq" id="WP_148593674.1">
    <property type="nucleotide sequence ID" value="NZ_CP042997.1"/>
</dbReference>
<dbReference type="Proteomes" id="UP000324233">
    <property type="component" value="Chromosome"/>
</dbReference>
<accession>A0A5B9VZA4</accession>
<dbReference type="AlphaFoldDB" id="A0A5B9VZA4"/>
<protein>
    <recommendedName>
        <fullName evidence="5">DUF3106 domain-containing protein</fullName>
    </recommendedName>
</protein>
<gene>
    <name evidence="3" type="ORF">OJF2_21570</name>
</gene>
<organism evidence="3 4">
    <name type="scientific">Aquisphaera giovannonii</name>
    <dbReference type="NCBI Taxonomy" id="406548"/>
    <lineage>
        <taxon>Bacteria</taxon>
        <taxon>Pseudomonadati</taxon>
        <taxon>Planctomycetota</taxon>
        <taxon>Planctomycetia</taxon>
        <taxon>Isosphaerales</taxon>
        <taxon>Isosphaeraceae</taxon>
        <taxon>Aquisphaera</taxon>
    </lineage>
</organism>
<keyword evidence="2" id="KW-0732">Signal</keyword>
<keyword evidence="4" id="KW-1185">Reference proteome</keyword>
<feature type="chain" id="PRO_5022800785" description="DUF3106 domain-containing protein" evidence="2">
    <location>
        <begin position="22"/>
        <end position="354"/>
    </location>
</feature>
<proteinExistence type="predicted"/>
<dbReference type="KEGG" id="agv:OJF2_21570"/>
<dbReference type="EMBL" id="CP042997">
    <property type="protein sequence ID" value="QEH33653.1"/>
    <property type="molecule type" value="Genomic_DNA"/>
</dbReference>
<evidence type="ECO:0000313" key="4">
    <source>
        <dbReference type="Proteomes" id="UP000324233"/>
    </source>
</evidence>
<dbReference type="PROSITE" id="PS51257">
    <property type="entry name" value="PROKAR_LIPOPROTEIN"/>
    <property type="match status" value="1"/>
</dbReference>
<evidence type="ECO:0000313" key="3">
    <source>
        <dbReference type="EMBL" id="QEH33653.1"/>
    </source>
</evidence>
<evidence type="ECO:0000256" key="1">
    <source>
        <dbReference type="SAM" id="MobiDB-lite"/>
    </source>
</evidence>
<feature type="compositionally biased region" description="Low complexity" evidence="1">
    <location>
        <begin position="322"/>
        <end position="354"/>
    </location>
</feature>
<evidence type="ECO:0008006" key="5">
    <source>
        <dbReference type="Google" id="ProtNLM"/>
    </source>
</evidence>